<feature type="compositionally biased region" description="Polar residues" evidence="1">
    <location>
        <begin position="496"/>
        <end position="505"/>
    </location>
</feature>
<keyword evidence="2" id="KW-1133">Transmembrane helix</keyword>
<proteinExistence type="predicted"/>
<dbReference type="OrthoDB" id="1908091at2759"/>
<feature type="compositionally biased region" description="Basic and acidic residues" evidence="1">
    <location>
        <begin position="381"/>
        <end position="392"/>
    </location>
</feature>
<gene>
    <name evidence="3" type="ORF">FCM35_KLT04212</name>
</gene>
<keyword evidence="2" id="KW-0472">Membrane</keyword>
<feature type="compositionally biased region" description="Low complexity" evidence="1">
    <location>
        <begin position="282"/>
        <end position="295"/>
    </location>
</feature>
<feature type="region of interest" description="Disordered" evidence="1">
    <location>
        <begin position="336"/>
        <end position="508"/>
    </location>
</feature>
<evidence type="ECO:0000256" key="1">
    <source>
        <dbReference type="SAM" id="MobiDB-lite"/>
    </source>
</evidence>
<evidence type="ECO:0000256" key="2">
    <source>
        <dbReference type="SAM" id="Phobius"/>
    </source>
</evidence>
<dbReference type="EMBL" id="SWLB01000013">
    <property type="protein sequence ID" value="KAF3330858.1"/>
    <property type="molecule type" value="Genomic_DNA"/>
</dbReference>
<dbReference type="PANTHER" id="PTHR33870:SF4">
    <property type="entry name" value="CARDIOMYOPATHY-ASSOCIATED PROTEIN"/>
    <property type="match status" value="1"/>
</dbReference>
<reference evidence="3" key="1">
    <citation type="submission" date="2020-01" db="EMBL/GenBank/DDBJ databases">
        <title>Genome sequence of Kobresia littledalei, the first chromosome-level genome in the family Cyperaceae.</title>
        <authorList>
            <person name="Qu G."/>
        </authorList>
    </citation>
    <scope>NUCLEOTIDE SEQUENCE</scope>
    <source>
        <strain evidence="3">C.B.Clarke</strain>
        <tissue evidence="3">Leaf</tissue>
    </source>
</reference>
<feature type="region of interest" description="Disordered" evidence="1">
    <location>
        <begin position="124"/>
        <end position="158"/>
    </location>
</feature>
<organism evidence="3 4">
    <name type="scientific">Carex littledalei</name>
    <dbReference type="NCBI Taxonomy" id="544730"/>
    <lineage>
        <taxon>Eukaryota</taxon>
        <taxon>Viridiplantae</taxon>
        <taxon>Streptophyta</taxon>
        <taxon>Embryophyta</taxon>
        <taxon>Tracheophyta</taxon>
        <taxon>Spermatophyta</taxon>
        <taxon>Magnoliopsida</taxon>
        <taxon>Liliopsida</taxon>
        <taxon>Poales</taxon>
        <taxon>Cyperaceae</taxon>
        <taxon>Cyperoideae</taxon>
        <taxon>Cariceae</taxon>
        <taxon>Carex</taxon>
        <taxon>Carex subgen. Euthyceras</taxon>
    </lineage>
</organism>
<evidence type="ECO:0000313" key="3">
    <source>
        <dbReference type="EMBL" id="KAF3330858.1"/>
    </source>
</evidence>
<feature type="compositionally biased region" description="Polar residues" evidence="1">
    <location>
        <begin position="268"/>
        <end position="279"/>
    </location>
</feature>
<feature type="region of interest" description="Disordered" evidence="1">
    <location>
        <begin position="261"/>
        <end position="295"/>
    </location>
</feature>
<protein>
    <submittedName>
        <fullName evidence="3">Uncharacterized protein</fullName>
    </submittedName>
</protein>
<dbReference type="AlphaFoldDB" id="A0A833QZT5"/>
<sequence>MKIRSIIRSAFHHPFLLLTIFSLLLIYNYLPSVFNLLLASSVTILFTTILLVIVLAYGEPNIAENRNAASQFNRTRARLVVRVREHNPLSESESCKSDDSASESGIIPTLDEIHPLLESDLAQSGLESKDVSESEPEFNSDNASVGEETEKEEEAEKARKVVAWTADDQKNVMSVGSSEIERNTRLEHVIARRKAVRKLLERDLIDLEGMDSSQLQIQPVIAPRMNPFDLPYEEEVPGSAPSVLLPTTRNPFDIIFEQPVENGPSLAHDNTNISSNTDKSNTHAGASTSTSSVTGVMNQDFRRNALYRRHESFTLGAPVVFMGEMRPERASRFKPFFIPEGLDGTESDTERETSERSDVHDESSAEKESSIAHDAVSESSSSDKSERDGELKEIEEESTDEELNESSEDKHSNGSSMTEESSQIREGYNAETIDSVSSASDVESDHETVSKPEHLDEEHSGVRAAEPVYDSSPSAHEKLDDSLFEANNKTDPKEFSSASKANSSEEVWVAPSLASVEEMESRSRELREIREKDIIGTQLSVIHGDLSRPILSRLPNLTLE</sequence>
<feature type="compositionally biased region" description="Basic and acidic residues" evidence="1">
    <location>
        <begin position="443"/>
        <end position="461"/>
    </location>
</feature>
<evidence type="ECO:0000313" key="4">
    <source>
        <dbReference type="Proteomes" id="UP000623129"/>
    </source>
</evidence>
<dbReference type="PANTHER" id="PTHR33870">
    <property type="entry name" value="CARDIOMYOPATHY-ASSOCIATED PROTEIN"/>
    <property type="match status" value="1"/>
</dbReference>
<name>A0A833QZT5_9POAL</name>
<feature type="compositionally biased region" description="Basic and acidic residues" evidence="1">
    <location>
        <begin position="348"/>
        <end position="371"/>
    </location>
</feature>
<keyword evidence="4" id="KW-1185">Reference proteome</keyword>
<keyword evidence="2" id="KW-0812">Transmembrane</keyword>
<feature type="transmembrane region" description="Helical" evidence="2">
    <location>
        <begin position="36"/>
        <end position="57"/>
    </location>
</feature>
<accession>A0A833QZT5</accession>
<feature type="compositionally biased region" description="Acidic residues" evidence="1">
    <location>
        <begin position="393"/>
        <end position="406"/>
    </location>
</feature>
<dbReference type="Proteomes" id="UP000623129">
    <property type="component" value="Unassembled WGS sequence"/>
</dbReference>
<comment type="caution">
    <text evidence="3">The sequence shown here is derived from an EMBL/GenBank/DDBJ whole genome shotgun (WGS) entry which is preliminary data.</text>
</comment>
<feature type="transmembrane region" description="Helical" evidence="2">
    <location>
        <begin position="12"/>
        <end position="30"/>
    </location>
</feature>